<gene>
    <name evidence="1" type="ORF">K469DRAFT_715268</name>
</gene>
<dbReference type="OrthoDB" id="4763033at2759"/>
<dbReference type="Proteomes" id="UP000800200">
    <property type="component" value="Unassembled WGS sequence"/>
</dbReference>
<evidence type="ECO:0000313" key="1">
    <source>
        <dbReference type="EMBL" id="KAF2193226.1"/>
    </source>
</evidence>
<dbReference type="Gene3D" id="2.60.120.10">
    <property type="entry name" value="Jelly Rolls"/>
    <property type="match status" value="1"/>
</dbReference>
<reference evidence="1" key="1">
    <citation type="journal article" date="2020" name="Stud. Mycol.">
        <title>101 Dothideomycetes genomes: a test case for predicting lifestyles and emergence of pathogens.</title>
        <authorList>
            <person name="Haridas S."/>
            <person name="Albert R."/>
            <person name="Binder M."/>
            <person name="Bloem J."/>
            <person name="Labutti K."/>
            <person name="Salamov A."/>
            <person name="Andreopoulos B."/>
            <person name="Baker S."/>
            <person name="Barry K."/>
            <person name="Bills G."/>
            <person name="Bluhm B."/>
            <person name="Cannon C."/>
            <person name="Castanera R."/>
            <person name="Culley D."/>
            <person name="Daum C."/>
            <person name="Ezra D."/>
            <person name="Gonzalez J."/>
            <person name="Henrissat B."/>
            <person name="Kuo A."/>
            <person name="Liang C."/>
            <person name="Lipzen A."/>
            <person name="Lutzoni F."/>
            <person name="Magnuson J."/>
            <person name="Mondo S."/>
            <person name="Nolan M."/>
            <person name="Ohm R."/>
            <person name="Pangilinan J."/>
            <person name="Park H.-J."/>
            <person name="Ramirez L."/>
            <person name="Alfaro M."/>
            <person name="Sun H."/>
            <person name="Tritt A."/>
            <person name="Yoshinaga Y."/>
            <person name="Zwiers L.-H."/>
            <person name="Turgeon B."/>
            <person name="Goodwin S."/>
            <person name="Spatafora J."/>
            <person name="Crous P."/>
            <person name="Grigoriev I."/>
        </authorList>
    </citation>
    <scope>NUCLEOTIDE SEQUENCE</scope>
    <source>
        <strain evidence="1">CBS 207.26</strain>
    </source>
</reference>
<dbReference type="InterPro" id="IPR014710">
    <property type="entry name" value="RmlC-like_jellyroll"/>
</dbReference>
<accession>A0A6A6ETK6</accession>
<protein>
    <recommendedName>
        <fullName evidence="3">Cupin type-1 domain-containing protein</fullName>
    </recommendedName>
</protein>
<evidence type="ECO:0008006" key="3">
    <source>
        <dbReference type="Google" id="ProtNLM"/>
    </source>
</evidence>
<sequence length="64" mass="6915">MPSPNPSRPDIPTILESNHTTSGAQTVIEVPLPPLSTVYPHYHSSFSETFTLLSGSISVFKCLS</sequence>
<organism evidence="1 2">
    <name type="scientific">Zopfia rhizophila CBS 207.26</name>
    <dbReference type="NCBI Taxonomy" id="1314779"/>
    <lineage>
        <taxon>Eukaryota</taxon>
        <taxon>Fungi</taxon>
        <taxon>Dikarya</taxon>
        <taxon>Ascomycota</taxon>
        <taxon>Pezizomycotina</taxon>
        <taxon>Dothideomycetes</taxon>
        <taxon>Dothideomycetes incertae sedis</taxon>
        <taxon>Zopfiaceae</taxon>
        <taxon>Zopfia</taxon>
    </lineage>
</organism>
<dbReference type="EMBL" id="ML994614">
    <property type="protein sequence ID" value="KAF2193226.1"/>
    <property type="molecule type" value="Genomic_DNA"/>
</dbReference>
<keyword evidence="2" id="KW-1185">Reference proteome</keyword>
<evidence type="ECO:0000313" key="2">
    <source>
        <dbReference type="Proteomes" id="UP000800200"/>
    </source>
</evidence>
<dbReference type="AlphaFoldDB" id="A0A6A6ETK6"/>
<name>A0A6A6ETK6_9PEZI</name>
<proteinExistence type="predicted"/>